<name>A0AA49JTQ5_9BACT</name>
<proteinExistence type="predicted"/>
<evidence type="ECO:0000313" key="3">
    <source>
        <dbReference type="EMBL" id="WKW14800.1"/>
    </source>
</evidence>
<accession>A0AA49JTQ5</accession>
<evidence type="ECO:0000313" key="4">
    <source>
        <dbReference type="Proteomes" id="UP001229955"/>
    </source>
</evidence>
<feature type="chain" id="PRO_5041396683" evidence="1">
    <location>
        <begin position="22"/>
        <end position="147"/>
    </location>
</feature>
<protein>
    <submittedName>
        <fullName evidence="2">Uncharacterized protein</fullName>
    </submittedName>
</protein>
<sequence length="147" mass="15594">MLSLLVAVTTLTVSACTTAKAPNPVVVQANEYAFTAPDSLPAGATAFGLANGGKVAHEVIVVRLRPNADIQEILRLDRADSSWSALRDQPSGILTAEPGVTTPGQLLINLQAGERYLLVCNFRDAEAAPAHMHLGMFKLITVRESSE</sequence>
<dbReference type="EMBL" id="CP130612">
    <property type="protein sequence ID" value="WKW11890.1"/>
    <property type="molecule type" value="Genomic_DNA"/>
</dbReference>
<keyword evidence="1" id="KW-0732">Signal</keyword>
<dbReference type="EMBL" id="CP130613">
    <property type="protein sequence ID" value="WKW14800.1"/>
    <property type="molecule type" value="Genomic_DNA"/>
</dbReference>
<gene>
    <name evidence="2" type="ORF">Strain138_001158</name>
    <name evidence="3" type="ORF">Strain318_001158</name>
</gene>
<keyword evidence="4" id="KW-1185">Reference proteome</keyword>
<evidence type="ECO:0000313" key="2">
    <source>
        <dbReference type="EMBL" id="WKW11890.1"/>
    </source>
</evidence>
<dbReference type="RefSeq" id="WP_367887575.1">
    <property type="nucleotide sequence ID" value="NZ_CP130612.1"/>
</dbReference>
<evidence type="ECO:0000256" key="1">
    <source>
        <dbReference type="SAM" id="SignalP"/>
    </source>
</evidence>
<organism evidence="2">
    <name type="scientific">Pseudogemmatithrix spongiicola</name>
    <dbReference type="NCBI Taxonomy" id="3062599"/>
    <lineage>
        <taxon>Bacteria</taxon>
        <taxon>Pseudomonadati</taxon>
        <taxon>Gemmatimonadota</taxon>
        <taxon>Gemmatimonadia</taxon>
        <taxon>Gemmatimonadales</taxon>
        <taxon>Gemmatimonadaceae</taxon>
        <taxon>Pseudogemmatithrix</taxon>
    </lineage>
</organism>
<dbReference type="KEGG" id="pspc:Strain318_001158"/>
<dbReference type="AlphaFoldDB" id="A0AA49JTQ5"/>
<reference evidence="2" key="1">
    <citation type="submission" date="2023-07" db="EMBL/GenBank/DDBJ databases">
        <authorList>
            <person name="Haufschild T."/>
            <person name="Kallscheuer N."/>
            <person name="Hammer J."/>
            <person name="Kohn T."/>
            <person name="Kabuu M."/>
            <person name="Jogler M."/>
            <person name="Wohfarth N."/>
            <person name="Heuer A."/>
            <person name="Rohde M."/>
            <person name="van Teeseling M.C.F."/>
            <person name="Jogler C."/>
        </authorList>
    </citation>
    <scope>NUCLEOTIDE SEQUENCE</scope>
    <source>
        <strain evidence="2">Strain 138</strain>
        <strain evidence="3">Strain 318</strain>
    </source>
</reference>
<feature type="signal peptide" evidence="1">
    <location>
        <begin position="1"/>
        <end position="21"/>
    </location>
</feature>
<accession>A0AA49JYW0</accession>
<dbReference type="Proteomes" id="UP001229955">
    <property type="component" value="Chromosome"/>
</dbReference>